<dbReference type="Proteomes" id="UP000003639">
    <property type="component" value="Unassembled WGS sequence"/>
</dbReference>
<sequence>MRIDFMLSSCHMWLRAVSVGLMSYYVNIICLYCKQLISW</sequence>
<name>A6NQQ5_9FIRM</name>
<protein>
    <submittedName>
        <fullName evidence="2">Uncharacterized protein</fullName>
    </submittedName>
</protein>
<feature type="transmembrane region" description="Helical" evidence="1">
    <location>
        <begin position="12"/>
        <end position="33"/>
    </location>
</feature>
<keyword evidence="1" id="KW-1133">Transmembrane helix</keyword>
<dbReference type="AlphaFoldDB" id="A6NQQ5"/>
<keyword evidence="1" id="KW-0472">Membrane</keyword>
<reference evidence="2 3" key="1">
    <citation type="submission" date="2007-04" db="EMBL/GenBank/DDBJ databases">
        <authorList>
            <person name="Fulton L."/>
            <person name="Clifton S."/>
            <person name="Fulton B."/>
            <person name="Xu J."/>
            <person name="Minx P."/>
            <person name="Pepin K.H."/>
            <person name="Johnson M."/>
            <person name="Thiruvilangam P."/>
            <person name="Bhonagiri V."/>
            <person name="Nash W.E."/>
            <person name="Mardis E.R."/>
            <person name="Wilson R.K."/>
        </authorList>
    </citation>
    <scope>NUCLEOTIDE SEQUENCE [LARGE SCALE GENOMIC DNA]</scope>
    <source>
        <strain evidence="2 3">ATCC 29799</strain>
    </source>
</reference>
<evidence type="ECO:0000256" key="1">
    <source>
        <dbReference type="SAM" id="Phobius"/>
    </source>
</evidence>
<reference evidence="2 3" key="2">
    <citation type="submission" date="2007-06" db="EMBL/GenBank/DDBJ databases">
        <title>Draft genome sequence of Pseudoflavonifractor capillosus ATCC 29799.</title>
        <authorList>
            <person name="Sudarsanam P."/>
            <person name="Ley R."/>
            <person name="Guruge J."/>
            <person name="Turnbaugh P.J."/>
            <person name="Mahowald M."/>
            <person name="Liep D."/>
            <person name="Gordon J."/>
        </authorList>
    </citation>
    <scope>NUCLEOTIDE SEQUENCE [LARGE SCALE GENOMIC DNA]</scope>
    <source>
        <strain evidence="2 3">ATCC 29799</strain>
    </source>
</reference>
<dbReference type="EMBL" id="AAXG02000005">
    <property type="protein sequence ID" value="EDN01400.1"/>
    <property type="molecule type" value="Genomic_DNA"/>
</dbReference>
<evidence type="ECO:0000313" key="3">
    <source>
        <dbReference type="Proteomes" id="UP000003639"/>
    </source>
</evidence>
<organism evidence="2 3">
    <name type="scientific">Pseudoflavonifractor capillosus ATCC 29799</name>
    <dbReference type="NCBI Taxonomy" id="411467"/>
    <lineage>
        <taxon>Bacteria</taxon>
        <taxon>Bacillati</taxon>
        <taxon>Bacillota</taxon>
        <taxon>Clostridia</taxon>
        <taxon>Eubacteriales</taxon>
        <taxon>Oscillospiraceae</taxon>
        <taxon>Pseudoflavonifractor</taxon>
    </lineage>
</organism>
<keyword evidence="3" id="KW-1185">Reference proteome</keyword>
<comment type="caution">
    <text evidence="2">The sequence shown here is derived from an EMBL/GenBank/DDBJ whole genome shotgun (WGS) entry which is preliminary data.</text>
</comment>
<accession>A6NQQ5</accession>
<evidence type="ECO:0000313" key="2">
    <source>
        <dbReference type="EMBL" id="EDN01400.1"/>
    </source>
</evidence>
<proteinExistence type="predicted"/>
<gene>
    <name evidence="2" type="ORF">BACCAP_00525</name>
</gene>
<keyword evidence="1" id="KW-0812">Transmembrane</keyword>